<reference evidence="1 2" key="1">
    <citation type="submission" date="2019-03" db="EMBL/GenBank/DDBJ databases">
        <title>Single cell metagenomics reveals metabolic interactions within the superorganism composed of flagellate Streblomastix strix and complex community of Bacteroidetes bacteria on its surface.</title>
        <authorList>
            <person name="Treitli S.C."/>
            <person name="Kolisko M."/>
            <person name="Husnik F."/>
            <person name="Keeling P."/>
            <person name="Hampl V."/>
        </authorList>
    </citation>
    <scope>NUCLEOTIDE SEQUENCE [LARGE SCALE GENOMIC DNA]</scope>
    <source>
        <strain evidence="1">ST1C</strain>
    </source>
</reference>
<gene>
    <name evidence="1" type="ORF">EZS28_011933</name>
</gene>
<evidence type="ECO:0000313" key="2">
    <source>
        <dbReference type="Proteomes" id="UP000324800"/>
    </source>
</evidence>
<dbReference type="AlphaFoldDB" id="A0A5J4WCI5"/>
<dbReference type="Proteomes" id="UP000324800">
    <property type="component" value="Unassembled WGS sequence"/>
</dbReference>
<dbReference type="EMBL" id="SNRW01002507">
    <property type="protein sequence ID" value="KAA6392540.1"/>
    <property type="molecule type" value="Genomic_DNA"/>
</dbReference>
<protein>
    <submittedName>
        <fullName evidence="1">Uncharacterized protein</fullName>
    </submittedName>
</protein>
<organism evidence="1 2">
    <name type="scientific">Streblomastix strix</name>
    <dbReference type="NCBI Taxonomy" id="222440"/>
    <lineage>
        <taxon>Eukaryota</taxon>
        <taxon>Metamonada</taxon>
        <taxon>Preaxostyla</taxon>
        <taxon>Oxymonadida</taxon>
        <taxon>Streblomastigidae</taxon>
        <taxon>Streblomastix</taxon>
    </lineage>
</organism>
<accession>A0A5J4WCI5</accession>
<name>A0A5J4WCI5_9EUKA</name>
<proteinExistence type="predicted"/>
<comment type="caution">
    <text evidence="1">The sequence shown here is derived from an EMBL/GenBank/DDBJ whole genome shotgun (WGS) entry which is preliminary data.</text>
</comment>
<evidence type="ECO:0000313" key="1">
    <source>
        <dbReference type="EMBL" id="KAA6392540.1"/>
    </source>
</evidence>
<sequence>MSSSPNIIRNQFYRPFDAPRVIDLFQRRDFTVKKHRQSFNTKDQLEQQYQQNYTQRRSRLLRKIESPQTFRRQQNPALALGAAVVVGSSPTNYNTTRSFDYLPSTSQQAEIM</sequence>